<proteinExistence type="predicted"/>
<accession>A0ABN6KC52</accession>
<keyword evidence="2" id="KW-1185">Reference proteome</keyword>
<name>A0ABN6KC52_9LEPT</name>
<evidence type="ECO:0000313" key="1">
    <source>
        <dbReference type="EMBL" id="BDA78562.1"/>
    </source>
</evidence>
<evidence type="ECO:0000313" key="2">
    <source>
        <dbReference type="Proteomes" id="UP000245263"/>
    </source>
</evidence>
<organism evidence="1 2">
    <name type="scientific">Leptospira kobayashii</name>
    <dbReference type="NCBI Taxonomy" id="1917830"/>
    <lineage>
        <taxon>Bacteria</taxon>
        <taxon>Pseudomonadati</taxon>
        <taxon>Spirochaetota</taxon>
        <taxon>Spirochaetia</taxon>
        <taxon>Leptospirales</taxon>
        <taxon>Leptospiraceae</taxon>
        <taxon>Leptospira</taxon>
    </lineage>
</organism>
<evidence type="ECO:0008006" key="3">
    <source>
        <dbReference type="Google" id="ProtNLM"/>
    </source>
</evidence>
<protein>
    <recommendedName>
        <fullName evidence="3">Transposase</fullName>
    </recommendedName>
</protein>
<sequence length="75" mass="8902">MYGFEWGKSTSNGAEARNNTLKQSFRSYHYISPKWSQLYLDEIGNLRYSEDLKKLLLNDTDVGPGDRNFRHHFTW</sequence>
<dbReference type="EMBL" id="AP025028">
    <property type="protein sequence ID" value="BDA78562.1"/>
    <property type="molecule type" value="Genomic_DNA"/>
</dbReference>
<dbReference type="Proteomes" id="UP000245263">
    <property type="component" value="Chromosome 1"/>
</dbReference>
<gene>
    <name evidence="1" type="ORF">LPTSP3_g14920</name>
</gene>
<reference evidence="1 2" key="1">
    <citation type="submission" date="2021-08" db="EMBL/GenBank/DDBJ databases">
        <title>Complete genome sequence of Leptospira kobayashii strain E30.</title>
        <authorList>
            <person name="Nakao R."/>
            <person name="Nakamura S."/>
            <person name="Masuzawa T."/>
            <person name="Koizumi N."/>
        </authorList>
    </citation>
    <scope>NUCLEOTIDE SEQUENCE [LARGE SCALE GENOMIC DNA]</scope>
    <source>
        <strain evidence="1 2">E30</strain>
    </source>
</reference>